<dbReference type="eggNOG" id="ENOG5033Q0E">
    <property type="taxonomic scope" value="Bacteria"/>
</dbReference>
<evidence type="ECO:0000256" key="2">
    <source>
        <dbReference type="ARBA" id="ARBA00023157"/>
    </source>
</evidence>
<reference evidence="5 6" key="1">
    <citation type="submission" date="2013-08" db="EMBL/GenBank/DDBJ databases">
        <authorList>
            <person name="Weinstock G."/>
            <person name="Sodergren E."/>
            <person name="Wylie T."/>
            <person name="Fulton L."/>
            <person name="Fulton R."/>
            <person name="Fronick C."/>
            <person name="O'Laughlin M."/>
            <person name="Godfrey J."/>
            <person name="Miner T."/>
            <person name="Herter B."/>
            <person name="Appelbaum E."/>
            <person name="Cordes M."/>
            <person name="Lek S."/>
            <person name="Wollam A."/>
            <person name="Pepin K.H."/>
            <person name="Palsikar V.B."/>
            <person name="Mitreva M."/>
            <person name="Wilson R.K."/>
        </authorList>
    </citation>
    <scope>NUCLEOTIDE SEQUENCE [LARGE SCALE GENOMIC DNA]</scope>
    <source>
        <strain evidence="5 6">ATCC 15930</strain>
    </source>
</reference>
<dbReference type="SMART" id="SM00560">
    <property type="entry name" value="LamGL"/>
    <property type="match status" value="1"/>
</dbReference>
<dbReference type="PROSITE" id="PS51257">
    <property type="entry name" value="PROKAR_LIPOPROTEIN"/>
    <property type="match status" value="1"/>
</dbReference>
<dbReference type="GO" id="GO:0004553">
    <property type="term" value="F:hydrolase activity, hydrolyzing O-glycosyl compounds"/>
    <property type="evidence" value="ECO:0007669"/>
    <property type="project" value="UniProtKB-ARBA"/>
</dbReference>
<dbReference type="Gene3D" id="2.60.40.1740">
    <property type="entry name" value="hypothetical protein (bacova_03559)"/>
    <property type="match status" value="1"/>
</dbReference>
<keyword evidence="1 3" id="KW-0732">Signal</keyword>
<gene>
    <name evidence="5" type="ORF">HMPREF1991_02905</name>
</gene>
<keyword evidence="2" id="KW-1015">Disulfide bond</keyword>
<dbReference type="RefSeq" id="WP_018967140.1">
    <property type="nucleotide sequence ID" value="NZ_KB899213.1"/>
</dbReference>
<protein>
    <recommendedName>
        <fullName evidence="4">LamG-like jellyroll fold domain-containing protein</fullName>
    </recommendedName>
</protein>
<evidence type="ECO:0000256" key="1">
    <source>
        <dbReference type="ARBA" id="ARBA00022729"/>
    </source>
</evidence>
<dbReference type="Pfam" id="PF13385">
    <property type="entry name" value="Laminin_G_3"/>
    <property type="match status" value="1"/>
</dbReference>
<evidence type="ECO:0000313" key="6">
    <source>
        <dbReference type="Proteomes" id="UP000027442"/>
    </source>
</evidence>
<dbReference type="Pfam" id="PF08522">
    <property type="entry name" value="BT_3987-like_N"/>
    <property type="match status" value="1"/>
</dbReference>
<dbReference type="InterPro" id="IPR013728">
    <property type="entry name" value="BT_3987-like_N"/>
</dbReference>
<dbReference type="AlphaFoldDB" id="A0A069QDR8"/>
<dbReference type="Gene3D" id="2.60.120.200">
    <property type="match status" value="1"/>
</dbReference>
<evidence type="ECO:0000256" key="3">
    <source>
        <dbReference type="SAM" id="SignalP"/>
    </source>
</evidence>
<name>A0A069QDR8_HOYLO</name>
<feature type="chain" id="PRO_5001668380" description="LamG-like jellyroll fold domain-containing protein" evidence="3">
    <location>
        <begin position="22"/>
        <end position="398"/>
    </location>
</feature>
<organism evidence="5 6">
    <name type="scientific">Hoylesella loescheii DSM 19665 = JCM 12249 = ATCC 15930</name>
    <dbReference type="NCBI Taxonomy" id="1122985"/>
    <lineage>
        <taxon>Bacteria</taxon>
        <taxon>Pseudomonadati</taxon>
        <taxon>Bacteroidota</taxon>
        <taxon>Bacteroidia</taxon>
        <taxon>Bacteroidales</taxon>
        <taxon>Prevotellaceae</taxon>
        <taxon>Hoylesella</taxon>
    </lineage>
</organism>
<keyword evidence="6" id="KW-1185">Reference proteome</keyword>
<proteinExistence type="predicted"/>
<sequence>MKKIMRNLPALLAILLLGACADGIKSYDGLYIMGTQGKEVTTTLTVDDVPSGMGVNVAASELATENITVTLKSSPELVESFNKEHHKNYVLLPQEAYKLENTTQTIAAGKHISDKGTQLTIVSLEAMKPGTTYLLPLSISNVEGTDMPVIEASRTIYVVVNQVIVTKAADLDAPWRFYYADFSNNTGRFDTHAMKSVTFEARVRFRKMNANSSKWCYSVMGLEENLCLRTAGGPADGWKLQLGDPNHMDSRDVLPNDKWVHLACVYNGETGKKYIYINGELQAETTDSRKTISLAKAYGQNDLFYIGQSASDDRCMEGWVSEARVWATARTAAELKNNVCWVDPTSKDLVAYWRFNEAQKQGDKWIITDLTGNGFNAHYFSWPSGQEPSFVDAVRCPE</sequence>
<evidence type="ECO:0000259" key="4">
    <source>
        <dbReference type="SMART" id="SM00560"/>
    </source>
</evidence>
<evidence type="ECO:0000313" key="5">
    <source>
        <dbReference type="EMBL" id="KDR51038.1"/>
    </source>
</evidence>
<dbReference type="GO" id="GO:0005975">
    <property type="term" value="P:carbohydrate metabolic process"/>
    <property type="evidence" value="ECO:0007669"/>
    <property type="project" value="UniProtKB-ARBA"/>
</dbReference>
<dbReference type="InterPro" id="IPR006558">
    <property type="entry name" value="LamG-like"/>
</dbReference>
<feature type="signal peptide" evidence="3">
    <location>
        <begin position="1"/>
        <end position="21"/>
    </location>
</feature>
<dbReference type="PATRIC" id="fig|1122985.7.peg.3002"/>
<dbReference type="SUPFAM" id="SSF49899">
    <property type="entry name" value="Concanavalin A-like lectins/glucanases"/>
    <property type="match status" value="1"/>
</dbReference>
<feature type="domain" description="LamG-like jellyroll fold" evidence="4">
    <location>
        <begin position="195"/>
        <end position="333"/>
    </location>
</feature>
<comment type="caution">
    <text evidence="5">The sequence shown here is derived from an EMBL/GenBank/DDBJ whole genome shotgun (WGS) entry which is preliminary data.</text>
</comment>
<dbReference type="Proteomes" id="UP000027442">
    <property type="component" value="Unassembled WGS sequence"/>
</dbReference>
<dbReference type="InterPro" id="IPR013320">
    <property type="entry name" value="ConA-like_dom_sf"/>
</dbReference>
<dbReference type="EMBL" id="JNGW01000125">
    <property type="protein sequence ID" value="KDR51038.1"/>
    <property type="molecule type" value="Genomic_DNA"/>
</dbReference>
<accession>A0A069QDR8</accession>
<dbReference type="HOGENOM" id="CLU_050496_1_0_10"/>